<sequence>METESGQNKEVRNIHCLLCNVSKPFRGFLSHIRDKHLNYQRYKCTRCMFKSDDEDDSVLHSFRENHDLKFDNSNYQEHLAVKIFQDCCREELAMRRRMRKHENFVSEQTNKRSNWDSRSDIQKVSNPKKTRVKANDACFSSSLKYNQSDCRVTSNPTRLLNGAKPELEIHSTKILSKAGADSSKPCKLSEPNEQAPYVFGLFSGALENTATVSSDKLLNAHPVNVLSSDGKGKSDRNTSGPKERTVENASVPQIAKELSTTCHKCGKDVGVNYIAKKTHALQFHFVQSDDPEIAELLPATIKACFPHSLSWSDYQCTECGKALGTYGSRRNHVLKEHFYWSAICPLPGCTAVISALGNLEKHFKLEHNISQLKMPKGLKQKLRKVENDRKNDLHRKLIHCFPCSLPPKRQVIVKESACDSRHLPRPSITSVLSSLLHSEQTNIVKKNFTYLSSDTESSSVEDEDDSGIKGEDHDIVN</sequence>
<feature type="region of interest" description="Disordered" evidence="2">
    <location>
        <begin position="223"/>
        <end position="250"/>
    </location>
</feature>
<dbReference type="InterPro" id="IPR013087">
    <property type="entry name" value="Znf_C2H2_type"/>
</dbReference>
<feature type="region of interest" description="Disordered" evidence="2">
    <location>
        <begin position="454"/>
        <end position="477"/>
    </location>
</feature>
<evidence type="ECO:0000256" key="2">
    <source>
        <dbReference type="SAM" id="MobiDB-lite"/>
    </source>
</evidence>
<dbReference type="STRING" id="42156.A0A3P6TJM4"/>
<dbReference type="AlphaFoldDB" id="A0A3P6TJM4"/>
<evidence type="ECO:0000313" key="4">
    <source>
        <dbReference type="EMBL" id="VDK79400.1"/>
    </source>
</evidence>
<dbReference type="OrthoDB" id="5823013at2759"/>
<dbReference type="SMART" id="SM00355">
    <property type="entry name" value="ZnF_C2H2"/>
    <property type="match status" value="5"/>
</dbReference>
<dbReference type="GO" id="GO:0008270">
    <property type="term" value="F:zinc ion binding"/>
    <property type="evidence" value="ECO:0007669"/>
    <property type="project" value="UniProtKB-KW"/>
</dbReference>
<proteinExistence type="predicted"/>
<keyword evidence="5" id="KW-1185">Reference proteome</keyword>
<organism evidence="4 5">
    <name type="scientific">Litomosoides sigmodontis</name>
    <name type="common">Filarial nematode worm</name>
    <dbReference type="NCBI Taxonomy" id="42156"/>
    <lineage>
        <taxon>Eukaryota</taxon>
        <taxon>Metazoa</taxon>
        <taxon>Ecdysozoa</taxon>
        <taxon>Nematoda</taxon>
        <taxon>Chromadorea</taxon>
        <taxon>Rhabditida</taxon>
        <taxon>Spirurina</taxon>
        <taxon>Spiruromorpha</taxon>
        <taxon>Filarioidea</taxon>
        <taxon>Onchocercidae</taxon>
        <taxon>Litomosoides</taxon>
    </lineage>
</organism>
<name>A0A3P6TJM4_LITSI</name>
<dbReference type="PROSITE" id="PS00028">
    <property type="entry name" value="ZINC_FINGER_C2H2_1"/>
    <property type="match status" value="1"/>
</dbReference>
<feature type="compositionally biased region" description="Basic and acidic residues" evidence="2">
    <location>
        <begin position="466"/>
        <end position="477"/>
    </location>
</feature>
<feature type="compositionally biased region" description="Basic and acidic residues" evidence="2">
    <location>
        <begin position="103"/>
        <end position="121"/>
    </location>
</feature>
<evidence type="ECO:0000313" key="5">
    <source>
        <dbReference type="Proteomes" id="UP000277928"/>
    </source>
</evidence>
<evidence type="ECO:0000259" key="3">
    <source>
        <dbReference type="PROSITE" id="PS50157"/>
    </source>
</evidence>
<protein>
    <recommendedName>
        <fullName evidence="3">C2H2-type domain-containing protein</fullName>
    </recommendedName>
</protein>
<accession>A0A3P6TJM4</accession>
<reference evidence="4 5" key="1">
    <citation type="submission" date="2018-08" db="EMBL/GenBank/DDBJ databases">
        <authorList>
            <person name="Laetsch R D."/>
            <person name="Stevens L."/>
            <person name="Kumar S."/>
            <person name="Blaxter L. M."/>
        </authorList>
    </citation>
    <scope>NUCLEOTIDE SEQUENCE [LARGE SCALE GENOMIC DNA]</scope>
</reference>
<feature type="compositionally biased region" description="Basic and acidic residues" evidence="2">
    <location>
        <begin position="230"/>
        <end position="246"/>
    </location>
</feature>
<dbReference type="Proteomes" id="UP000277928">
    <property type="component" value="Unassembled WGS sequence"/>
</dbReference>
<keyword evidence="1" id="KW-0862">Zinc</keyword>
<feature type="region of interest" description="Disordered" evidence="2">
    <location>
        <begin position="103"/>
        <end position="127"/>
    </location>
</feature>
<feature type="domain" description="C2H2-type" evidence="3">
    <location>
        <begin position="314"/>
        <end position="337"/>
    </location>
</feature>
<dbReference type="EMBL" id="UYRX01000290">
    <property type="protein sequence ID" value="VDK79400.1"/>
    <property type="molecule type" value="Genomic_DNA"/>
</dbReference>
<gene>
    <name evidence="4" type="ORF">NLS_LOCUS4502</name>
</gene>
<dbReference type="PROSITE" id="PS50157">
    <property type="entry name" value="ZINC_FINGER_C2H2_2"/>
    <property type="match status" value="1"/>
</dbReference>
<keyword evidence="1" id="KW-0863">Zinc-finger</keyword>
<evidence type="ECO:0000256" key="1">
    <source>
        <dbReference type="PROSITE-ProRule" id="PRU00042"/>
    </source>
</evidence>
<dbReference type="OMA" id="IHCLLCN"/>
<keyword evidence="1" id="KW-0479">Metal-binding</keyword>